<proteinExistence type="predicted"/>
<dbReference type="Pfam" id="PF00400">
    <property type="entry name" value="WD40"/>
    <property type="match status" value="3"/>
</dbReference>
<dbReference type="PANTHER" id="PTHR19876:SF2">
    <property type="entry name" value="COATOMER SUBUNIT BETA"/>
    <property type="match status" value="1"/>
</dbReference>
<dbReference type="GO" id="GO:0006888">
    <property type="term" value="P:endoplasmic reticulum to Golgi vesicle-mediated transport"/>
    <property type="evidence" value="ECO:0007669"/>
    <property type="project" value="TreeGrafter"/>
</dbReference>
<reference evidence="6 7" key="1">
    <citation type="journal article" date="2018" name="Cell">
        <title>The Chara Genome: Secondary Complexity and Implications for Plant Terrestrialization.</title>
        <authorList>
            <person name="Nishiyama T."/>
            <person name="Sakayama H."/>
            <person name="Vries J.D."/>
            <person name="Buschmann H."/>
            <person name="Saint-Marcoux D."/>
            <person name="Ullrich K.K."/>
            <person name="Haas F.B."/>
            <person name="Vanderstraeten L."/>
            <person name="Becker D."/>
            <person name="Lang D."/>
            <person name="Vosolsobe S."/>
            <person name="Rombauts S."/>
            <person name="Wilhelmsson P.K.I."/>
            <person name="Janitza P."/>
            <person name="Kern R."/>
            <person name="Heyl A."/>
            <person name="Rumpler F."/>
            <person name="Villalobos L.I.A.C."/>
            <person name="Clay J.M."/>
            <person name="Skokan R."/>
            <person name="Toyoda A."/>
            <person name="Suzuki Y."/>
            <person name="Kagoshima H."/>
            <person name="Schijlen E."/>
            <person name="Tajeshwar N."/>
            <person name="Catarino B."/>
            <person name="Hetherington A.J."/>
            <person name="Saltykova A."/>
            <person name="Bonnot C."/>
            <person name="Breuninger H."/>
            <person name="Symeonidi A."/>
            <person name="Radhakrishnan G.V."/>
            <person name="Van Nieuwerburgh F."/>
            <person name="Deforce D."/>
            <person name="Chang C."/>
            <person name="Karol K.G."/>
            <person name="Hedrich R."/>
            <person name="Ulvskov P."/>
            <person name="Glockner G."/>
            <person name="Delwiche C.F."/>
            <person name="Petrasek J."/>
            <person name="Van de Peer Y."/>
            <person name="Friml J."/>
            <person name="Beilby M."/>
            <person name="Dolan L."/>
            <person name="Kohara Y."/>
            <person name="Sugano S."/>
            <person name="Fujiyama A."/>
            <person name="Delaux P.-M."/>
            <person name="Quint M."/>
            <person name="TheiBen G."/>
            <person name="Hagemann M."/>
            <person name="Harholt J."/>
            <person name="Dunand C."/>
            <person name="Zachgo S."/>
            <person name="Langdale J."/>
            <person name="Maumus F."/>
            <person name="Straeten D.V.D."/>
            <person name="Gould S.B."/>
            <person name="Rensing S.A."/>
        </authorList>
    </citation>
    <scope>NUCLEOTIDE SEQUENCE [LARGE SCALE GENOMIC DNA]</scope>
    <source>
        <strain evidence="6 7">S276</strain>
    </source>
</reference>
<feature type="region of interest" description="Disordered" evidence="4">
    <location>
        <begin position="507"/>
        <end position="579"/>
    </location>
</feature>
<protein>
    <recommendedName>
        <fullName evidence="5">Reverse transcriptase/retrotransposon-derived protein RNase H-like domain-containing protein</fullName>
    </recommendedName>
</protein>
<keyword evidence="7" id="KW-1185">Reference proteome</keyword>
<feature type="compositionally biased region" description="Acidic residues" evidence="4">
    <location>
        <begin position="507"/>
        <end position="526"/>
    </location>
</feature>
<dbReference type="EMBL" id="BFEA01000504">
    <property type="protein sequence ID" value="GBG85095.1"/>
    <property type="molecule type" value="Genomic_DNA"/>
</dbReference>
<dbReference type="InterPro" id="IPR015943">
    <property type="entry name" value="WD40/YVTN_repeat-like_dom_sf"/>
</dbReference>
<feature type="compositionally biased region" description="Basic and acidic residues" evidence="4">
    <location>
        <begin position="431"/>
        <end position="448"/>
    </location>
</feature>
<keyword evidence="2" id="KW-0677">Repeat</keyword>
<dbReference type="Pfam" id="PF17919">
    <property type="entry name" value="RT_RNaseH_2"/>
    <property type="match status" value="1"/>
</dbReference>
<dbReference type="InterPro" id="IPR041577">
    <property type="entry name" value="RT_RNaseH_2"/>
</dbReference>
<evidence type="ECO:0000259" key="5">
    <source>
        <dbReference type="Pfam" id="PF17919"/>
    </source>
</evidence>
<dbReference type="STRING" id="69332.A0A388LS64"/>
<dbReference type="AlphaFoldDB" id="A0A388LS64"/>
<feature type="domain" description="Reverse transcriptase/retrotransposon-derived protein RNase H-like" evidence="5">
    <location>
        <begin position="390"/>
        <end position="439"/>
    </location>
</feature>
<evidence type="ECO:0000256" key="3">
    <source>
        <dbReference type="PROSITE-ProRule" id="PRU00221"/>
    </source>
</evidence>
<dbReference type="InterPro" id="IPR001680">
    <property type="entry name" value="WD40_rpt"/>
</dbReference>
<feature type="compositionally biased region" description="Basic and acidic residues" evidence="4">
    <location>
        <begin position="562"/>
        <end position="579"/>
    </location>
</feature>
<dbReference type="SUPFAM" id="SSF50978">
    <property type="entry name" value="WD40 repeat-like"/>
    <property type="match status" value="1"/>
</dbReference>
<name>A0A388LS64_CHABU</name>
<dbReference type="Gramene" id="GBG85095">
    <property type="protein sequence ID" value="GBG85095"/>
    <property type="gene ID" value="CBR_g39556"/>
</dbReference>
<dbReference type="Proteomes" id="UP000265515">
    <property type="component" value="Unassembled WGS sequence"/>
</dbReference>
<evidence type="ECO:0000313" key="6">
    <source>
        <dbReference type="EMBL" id="GBG85095.1"/>
    </source>
</evidence>
<dbReference type="InterPro" id="IPR050844">
    <property type="entry name" value="Coatomer_complex_subunit"/>
</dbReference>
<dbReference type="SMART" id="SM00320">
    <property type="entry name" value="WD40"/>
    <property type="match status" value="4"/>
</dbReference>
<organism evidence="6 7">
    <name type="scientific">Chara braunii</name>
    <name type="common">Braun's stonewort</name>
    <dbReference type="NCBI Taxonomy" id="69332"/>
    <lineage>
        <taxon>Eukaryota</taxon>
        <taxon>Viridiplantae</taxon>
        <taxon>Streptophyta</taxon>
        <taxon>Charophyceae</taxon>
        <taxon>Charales</taxon>
        <taxon>Characeae</taxon>
        <taxon>Chara</taxon>
    </lineage>
</organism>
<evidence type="ECO:0000256" key="1">
    <source>
        <dbReference type="ARBA" id="ARBA00022574"/>
    </source>
</evidence>
<dbReference type="PROSITE" id="PS50294">
    <property type="entry name" value="WD_REPEATS_REGION"/>
    <property type="match status" value="2"/>
</dbReference>
<dbReference type="GO" id="GO:0030126">
    <property type="term" value="C:COPI vesicle coat"/>
    <property type="evidence" value="ECO:0007669"/>
    <property type="project" value="TreeGrafter"/>
</dbReference>
<gene>
    <name evidence="6" type="ORF">CBR_g39556</name>
</gene>
<dbReference type="GO" id="GO:0006891">
    <property type="term" value="P:intra-Golgi vesicle-mediated transport"/>
    <property type="evidence" value="ECO:0007669"/>
    <property type="project" value="TreeGrafter"/>
</dbReference>
<feature type="repeat" description="WD" evidence="3">
    <location>
        <begin position="189"/>
        <end position="232"/>
    </location>
</feature>
<dbReference type="InterPro" id="IPR036322">
    <property type="entry name" value="WD40_repeat_dom_sf"/>
</dbReference>
<dbReference type="Gene3D" id="2.130.10.10">
    <property type="entry name" value="YVTN repeat-like/Quinoprotein amine dehydrogenase"/>
    <property type="match status" value="1"/>
</dbReference>
<feature type="repeat" description="WD" evidence="3">
    <location>
        <begin position="233"/>
        <end position="274"/>
    </location>
</feature>
<evidence type="ECO:0000256" key="2">
    <source>
        <dbReference type="ARBA" id="ARBA00022737"/>
    </source>
</evidence>
<evidence type="ECO:0000256" key="4">
    <source>
        <dbReference type="SAM" id="MobiDB-lite"/>
    </source>
</evidence>
<dbReference type="OrthoDB" id="2013972at2759"/>
<feature type="compositionally biased region" description="Polar residues" evidence="4">
    <location>
        <begin position="471"/>
        <end position="480"/>
    </location>
</feature>
<evidence type="ECO:0000313" key="7">
    <source>
        <dbReference type="Proteomes" id="UP000265515"/>
    </source>
</evidence>
<dbReference type="PROSITE" id="PS50082">
    <property type="entry name" value="WD_REPEATS_2"/>
    <property type="match status" value="3"/>
</dbReference>
<keyword evidence="1 3" id="KW-0853">WD repeat</keyword>
<accession>A0A388LS64</accession>
<dbReference type="GO" id="GO:0006886">
    <property type="term" value="P:intracellular protein transport"/>
    <property type="evidence" value="ECO:0007669"/>
    <property type="project" value="TreeGrafter"/>
</dbReference>
<dbReference type="PANTHER" id="PTHR19876">
    <property type="entry name" value="COATOMER"/>
    <property type="match status" value="1"/>
</dbReference>
<feature type="compositionally biased region" description="Acidic residues" evidence="4">
    <location>
        <begin position="535"/>
        <end position="561"/>
    </location>
</feature>
<feature type="region of interest" description="Disordered" evidence="4">
    <location>
        <begin position="429"/>
        <end position="484"/>
    </location>
</feature>
<comment type="caution">
    <text evidence="6">The sequence shown here is derived from an EMBL/GenBank/DDBJ whole genome shotgun (WGS) entry which is preliminary data.</text>
</comment>
<dbReference type="GO" id="GO:0006890">
    <property type="term" value="P:retrograde vesicle-mediated transport, Golgi to endoplasmic reticulum"/>
    <property type="evidence" value="ECO:0007669"/>
    <property type="project" value="TreeGrafter"/>
</dbReference>
<feature type="repeat" description="WD" evidence="3">
    <location>
        <begin position="153"/>
        <end position="188"/>
    </location>
</feature>
<sequence>MGHLEEESVIRLNHRFQLSNEGNDEQCLASVHPNKPWLLFTRLVPGERSFELWDYEKNVVIAKSPTSSRTGWYAAAFAYDENWVMIWDEPEMQVLDIYSEEVVRHFQLPNIELLRVRPGLPHLLVVKGLVEIQLLDWEGGCLCMDTFISDLEVDVLKFHPREPHIFAAALDDRTINIWDINTRSVVQTLEGHSHHIRYMTFSEDPQKPLLIAGGWNDDVRVWNYKTGACLAVLTGHTGKVRAFTFHPHLPFIFTTDESGNIRLWHESNYELATTYSSQLGSIGTIFPCADSNMIAVGGQGSVALYEVVVPRATLDNIPKKVDNNQGVRVQPKGDEVNVYAGSRSIENLTINQALWISLQEVHKTVRRFRDVVRKVVPPIRRSGDTTYFDPVDPTKQFILITDWQPEAISAIVAQKGNDGREHVIEYASRTVSDERRNDSAPQERREPGPARLFTNSDTLPAVVGLPRGVMGNNNPPSQQPYLDPRGIIGLAFFQPQTASEDEAITLKEEEEEDEEEGDEEEEEETPEGGSYSEHSEEEQSDEEEEKNESEEEEESEWETLGEEAKGAEEDPEAVRKREEIVASKQQLEYASEADLPISNDPARRWGPCCRDFERTGQTATKSIPLPLHLSPSTSSSLYRCGASGFVPGPYPVVPLTT</sequence>